<evidence type="ECO:0000259" key="1">
    <source>
        <dbReference type="PROSITE" id="PS50250"/>
    </source>
</evidence>
<organism evidence="2">
    <name type="scientific">Phaeomonas parva</name>
    <dbReference type="NCBI Taxonomy" id="124430"/>
    <lineage>
        <taxon>Eukaryota</taxon>
        <taxon>Sar</taxon>
        <taxon>Stramenopiles</taxon>
        <taxon>Ochrophyta</taxon>
        <taxon>Pinguiophyceae</taxon>
        <taxon>Pinguiochrysidales</taxon>
        <taxon>Pinguiochrysidaceae</taxon>
        <taxon>Phaeomonas</taxon>
    </lineage>
</organism>
<proteinExistence type="predicted"/>
<protein>
    <recommendedName>
        <fullName evidence="1">PCI domain-containing protein</fullName>
    </recommendedName>
</protein>
<dbReference type="SUPFAM" id="SSF46785">
    <property type="entry name" value="Winged helix' DNA-binding domain"/>
    <property type="match status" value="1"/>
</dbReference>
<dbReference type="PANTHER" id="PTHR14145:SF1">
    <property type="entry name" value="26S PROTEASOME NON-ATPASE REGULATORY SUBUNIT 6"/>
    <property type="match status" value="1"/>
</dbReference>
<dbReference type="PROSITE" id="PS50250">
    <property type="entry name" value="PCI"/>
    <property type="match status" value="1"/>
</dbReference>
<dbReference type="GO" id="GO:0043161">
    <property type="term" value="P:proteasome-mediated ubiquitin-dependent protein catabolic process"/>
    <property type="evidence" value="ECO:0007669"/>
    <property type="project" value="TreeGrafter"/>
</dbReference>
<sequence length="101" mass="11500">MAQHAKFLVRELRVKAYVQFLEAYKSVRLDSMAQVFGVSIEFLDTDLAKFIACGRVSARIDRVSGVVETRRPDPKNADYHEVIKKGDQLLNRMQAFARVVA</sequence>
<dbReference type="InterPro" id="IPR000717">
    <property type="entry name" value="PCI_dom"/>
</dbReference>
<dbReference type="AlphaFoldDB" id="A0A7S1U4R1"/>
<dbReference type="Pfam" id="PF01399">
    <property type="entry name" value="PCI"/>
    <property type="match status" value="1"/>
</dbReference>
<dbReference type="PANTHER" id="PTHR14145">
    <property type="entry name" value="26S PROTESOME SUBUNIT 6"/>
    <property type="match status" value="1"/>
</dbReference>
<dbReference type="InterPro" id="IPR036390">
    <property type="entry name" value="WH_DNA-bd_sf"/>
</dbReference>
<dbReference type="SMART" id="SM00088">
    <property type="entry name" value="PINT"/>
    <property type="match status" value="1"/>
</dbReference>
<name>A0A7S1U4R1_9STRA</name>
<dbReference type="EMBL" id="HBGJ01023395">
    <property type="protein sequence ID" value="CAD9256604.1"/>
    <property type="molecule type" value="Transcribed_RNA"/>
</dbReference>
<dbReference type="Gene3D" id="1.25.40.570">
    <property type="match status" value="1"/>
</dbReference>
<dbReference type="InterPro" id="IPR019585">
    <property type="entry name" value="Rpn7/CSN1"/>
</dbReference>
<dbReference type="Pfam" id="PF21154">
    <property type="entry name" value="RPN7_PSMD6_C"/>
    <property type="match status" value="1"/>
</dbReference>
<feature type="domain" description="PCI" evidence="1">
    <location>
        <begin position="1"/>
        <end position="74"/>
    </location>
</feature>
<dbReference type="InterPro" id="IPR049549">
    <property type="entry name" value="RPN7_PSMD6_C"/>
</dbReference>
<reference evidence="2" key="1">
    <citation type="submission" date="2021-01" db="EMBL/GenBank/DDBJ databases">
        <authorList>
            <person name="Corre E."/>
            <person name="Pelletier E."/>
            <person name="Niang G."/>
            <person name="Scheremetjew M."/>
            <person name="Finn R."/>
            <person name="Kale V."/>
            <person name="Holt S."/>
            <person name="Cochrane G."/>
            <person name="Meng A."/>
            <person name="Brown T."/>
            <person name="Cohen L."/>
        </authorList>
    </citation>
    <scope>NUCLEOTIDE SEQUENCE</scope>
    <source>
        <strain evidence="2">CCMP2877</strain>
    </source>
</reference>
<evidence type="ECO:0000313" key="2">
    <source>
        <dbReference type="EMBL" id="CAD9256604.1"/>
    </source>
</evidence>
<gene>
    <name evidence="2" type="ORF">PPAR1163_LOCUS14975</name>
</gene>
<accession>A0A7S1U4R1</accession>